<organism evidence="2 3">
    <name type="scientific">Frankia alni (strain DSM 45986 / CECT 9034 / ACN14a)</name>
    <dbReference type="NCBI Taxonomy" id="326424"/>
    <lineage>
        <taxon>Bacteria</taxon>
        <taxon>Bacillati</taxon>
        <taxon>Actinomycetota</taxon>
        <taxon>Actinomycetes</taxon>
        <taxon>Frankiales</taxon>
        <taxon>Frankiaceae</taxon>
        <taxon>Frankia</taxon>
    </lineage>
</organism>
<feature type="transmembrane region" description="Helical" evidence="1">
    <location>
        <begin position="12"/>
        <end position="33"/>
    </location>
</feature>
<evidence type="ECO:0000313" key="2">
    <source>
        <dbReference type="EMBL" id="CAJ59117.1"/>
    </source>
</evidence>
<accession>Q0RTI1</accession>
<proteinExistence type="predicted"/>
<evidence type="ECO:0000313" key="3">
    <source>
        <dbReference type="Proteomes" id="UP000000657"/>
    </source>
</evidence>
<sequence>MQWRVDKIDKSWWRFLGIAMIIGLAVALLSGAADHCQFLKDLTLWTS</sequence>
<reference evidence="2 3" key="1">
    <citation type="journal article" date="2007" name="Genome Res.">
        <title>Genome characteristics of facultatively symbiotic Frankia sp. strains reflect host range and host plant biogeography.</title>
        <authorList>
            <person name="Normand P."/>
            <person name="Lapierre P."/>
            <person name="Tisa L.S."/>
            <person name="Gogarten J.P."/>
            <person name="Alloisio N."/>
            <person name="Bagnarol E."/>
            <person name="Bassi C.A."/>
            <person name="Berry A.M."/>
            <person name="Bickhart D.M."/>
            <person name="Choisne N."/>
            <person name="Couloux A."/>
            <person name="Cournoyer B."/>
            <person name="Cruveiller S."/>
            <person name="Daubin V."/>
            <person name="Demange N."/>
            <person name="Francino M.P."/>
            <person name="Goltsman E."/>
            <person name="Huang Y."/>
            <person name="Kopp O.R."/>
            <person name="Labarre L."/>
            <person name="Lapidus A."/>
            <person name="Lavire C."/>
            <person name="Marechal J."/>
            <person name="Martinez M."/>
            <person name="Mastronunzio J.E."/>
            <person name="Mullin B.C."/>
            <person name="Niemann J."/>
            <person name="Pujic P."/>
            <person name="Rawnsley T."/>
            <person name="Rouy Z."/>
            <person name="Schenowitz C."/>
            <person name="Sellstedt A."/>
            <person name="Tavares F."/>
            <person name="Tomkins J.P."/>
            <person name="Vallenet D."/>
            <person name="Valverde C."/>
            <person name="Wall L.G."/>
            <person name="Wang Y."/>
            <person name="Medigue C."/>
            <person name="Benson D.R."/>
        </authorList>
    </citation>
    <scope>NUCLEOTIDE SEQUENCE [LARGE SCALE GENOMIC DNA]</scope>
    <source>
        <strain evidence="3">DSM 45986 / CECT 9034 / ACN14a</strain>
    </source>
</reference>
<dbReference type="EMBL" id="CT573213">
    <property type="protein sequence ID" value="CAJ59117.1"/>
    <property type="molecule type" value="Genomic_DNA"/>
</dbReference>
<evidence type="ECO:0000256" key="1">
    <source>
        <dbReference type="SAM" id="Phobius"/>
    </source>
</evidence>
<keyword evidence="1" id="KW-0812">Transmembrane</keyword>
<dbReference type="Proteomes" id="UP000000657">
    <property type="component" value="Chromosome"/>
</dbReference>
<keyword evidence="1" id="KW-1133">Transmembrane helix</keyword>
<dbReference type="HOGENOM" id="CLU_3168380_0_0_11"/>
<dbReference type="AlphaFoldDB" id="Q0RTI1"/>
<gene>
    <name evidence="2" type="ordered locus">FRAAL0442</name>
</gene>
<dbReference type="KEGG" id="fal:FRAAL0442"/>
<protein>
    <submittedName>
        <fullName evidence="2">Uncharacterized protein</fullName>
    </submittedName>
</protein>
<keyword evidence="3" id="KW-1185">Reference proteome</keyword>
<name>Q0RTI1_FRAAA</name>
<keyword evidence="1" id="KW-0472">Membrane</keyword>